<reference evidence="1 2" key="1">
    <citation type="submission" date="2022-05" db="EMBL/GenBank/DDBJ databases">
        <title>Sporolactobacillus sp nov CPB3-1, isolated from tree bark (Mangifera indica L.).</title>
        <authorList>
            <person name="Phuengjayaem S."/>
            <person name="Tanasupawat S."/>
        </authorList>
    </citation>
    <scope>NUCLEOTIDE SEQUENCE [LARGE SCALE GENOMIC DNA]</scope>
    <source>
        <strain evidence="1 2">CPB3-1</strain>
    </source>
</reference>
<dbReference type="EMBL" id="JAMAST010000007">
    <property type="protein sequence ID" value="MCL1631823.1"/>
    <property type="molecule type" value="Genomic_DNA"/>
</dbReference>
<keyword evidence="2" id="KW-1185">Reference proteome</keyword>
<evidence type="ECO:0000313" key="1">
    <source>
        <dbReference type="EMBL" id="MCL1631823.1"/>
    </source>
</evidence>
<sequence>MKFRVPLFIFLALTLIAFGFSAVIRSENAEPTHIKTESSNTSAVRMVKRQIPTVFIHGWKGTERSFKTMLRRFKKNYNGPERAIIMTVEPNGAVKSSGQITDQKIPLIQVIFSSNHESMQQQAVWLKNVFFILKNTYHLNEVNVVSHSMGGKAFTYYLEKIENQTHYPVVKKYVAIAAPFDWISGPQNDRLYTLEQLKRESYLVQHHDRLPQDLDVLAIAGVMRNVHEGDGVVSLQGAFFGRYFFNRDHYKEKIVYGAKAQHSMLHENPQVDRIIADFLWKIHPKN</sequence>
<proteinExistence type="predicted"/>
<dbReference type="Pfam" id="PF06028">
    <property type="entry name" value="DUF915"/>
    <property type="match status" value="1"/>
</dbReference>
<comment type="caution">
    <text evidence="1">The sequence shown here is derived from an EMBL/GenBank/DDBJ whole genome shotgun (WGS) entry which is preliminary data.</text>
</comment>
<dbReference type="RefSeq" id="WP_249100573.1">
    <property type="nucleotide sequence ID" value="NZ_JAMAST010000007.1"/>
</dbReference>
<protein>
    <submittedName>
        <fullName evidence="1">Alpha/beta hydrolase</fullName>
    </submittedName>
</protein>
<dbReference type="Gene3D" id="3.40.50.1820">
    <property type="entry name" value="alpha/beta hydrolase"/>
    <property type="match status" value="1"/>
</dbReference>
<dbReference type="InterPro" id="IPR029058">
    <property type="entry name" value="AB_hydrolase_fold"/>
</dbReference>
<organism evidence="1 2">
    <name type="scientific">Sporolactobacillus mangiferae</name>
    <dbReference type="NCBI Taxonomy" id="2940498"/>
    <lineage>
        <taxon>Bacteria</taxon>
        <taxon>Bacillati</taxon>
        <taxon>Bacillota</taxon>
        <taxon>Bacilli</taxon>
        <taxon>Bacillales</taxon>
        <taxon>Sporolactobacillaceae</taxon>
        <taxon>Sporolactobacillus</taxon>
    </lineage>
</organism>
<evidence type="ECO:0000313" key="2">
    <source>
        <dbReference type="Proteomes" id="UP001203004"/>
    </source>
</evidence>
<dbReference type="InterPro" id="IPR010315">
    <property type="entry name" value="DUF915_hydro-like"/>
</dbReference>
<name>A0ABT0MAX8_9BACL</name>
<dbReference type="GO" id="GO:0016787">
    <property type="term" value="F:hydrolase activity"/>
    <property type="evidence" value="ECO:0007669"/>
    <property type="project" value="UniProtKB-KW"/>
</dbReference>
<keyword evidence="1" id="KW-0378">Hydrolase</keyword>
<dbReference type="Proteomes" id="UP001203004">
    <property type="component" value="Unassembled WGS sequence"/>
</dbReference>
<accession>A0ABT0MAX8</accession>
<dbReference type="SUPFAM" id="SSF53474">
    <property type="entry name" value="alpha/beta-Hydrolases"/>
    <property type="match status" value="1"/>
</dbReference>
<gene>
    <name evidence="1" type="ORF">M3N64_07650</name>
</gene>